<dbReference type="SUPFAM" id="SSF51230">
    <property type="entry name" value="Single hybrid motif"/>
    <property type="match status" value="1"/>
</dbReference>
<evidence type="ECO:0000256" key="1">
    <source>
        <dbReference type="SAM" id="Coils"/>
    </source>
</evidence>
<dbReference type="KEGG" id="hyg:AUC43_17220"/>
<keyword evidence="2" id="KW-0812">Transmembrane</keyword>
<dbReference type="Gene3D" id="2.40.50.100">
    <property type="match status" value="1"/>
</dbReference>
<evidence type="ECO:0008006" key="5">
    <source>
        <dbReference type="Google" id="ProtNLM"/>
    </source>
</evidence>
<dbReference type="OrthoDB" id="1957187at2"/>
<dbReference type="STRING" id="1411621.AUC43_17220"/>
<organism evidence="3 4">
    <name type="scientific">Hymenobacter sedentarius</name>
    <dbReference type="NCBI Taxonomy" id="1411621"/>
    <lineage>
        <taxon>Bacteria</taxon>
        <taxon>Pseudomonadati</taxon>
        <taxon>Bacteroidota</taxon>
        <taxon>Cytophagia</taxon>
        <taxon>Cytophagales</taxon>
        <taxon>Hymenobacteraceae</taxon>
        <taxon>Hymenobacter</taxon>
    </lineage>
</organism>
<evidence type="ECO:0000256" key="2">
    <source>
        <dbReference type="SAM" id="Phobius"/>
    </source>
</evidence>
<keyword evidence="1" id="KW-0175">Coiled coil</keyword>
<keyword evidence="4" id="KW-1185">Reference proteome</keyword>
<dbReference type="InterPro" id="IPR011053">
    <property type="entry name" value="Single_hybrid_motif"/>
</dbReference>
<gene>
    <name evidence="3" type="ORF">AUC43_17220</name>
</gene>
<dbReference type="Gene3D" id="2.40.30.170">
    <property type="match status" value="1"/>
</dbReference>
<keyword evidence="2" id="KW-0472">Membrane</keyword>
<reference evidence="3 4" key="1">
    <citation type="submission" date="2015-12" db="EMBL/GenBank/DDBJ databases">
        <authorList>
            <person name="Shamseldin A."/>
            <person name="Moawad H."/>
            <person name="Abd El-Rahim W.M."/>
            <person name="Sadowsky M.J."/>
        </authorList>
    </citation>
    <scope>NUCLEOTIDE SEQUENCE [LARGE SCALE GENOMIC DNA]</scope>
    <source>
        <strain evidence="3 4">DG5B</strain>
    </source>
</reference>
<evidence type="ECO:0000313" key="4">
    <source>
        <dbReference type="Proteomes" id="UP000059542"/>
    </source>
</evidence>
<dbReference type="PANTHER" id="PTHR30386">
    <property type="entry name" value="MEMBRANE FUSION SUBUNIT OF EMRAB-TOLC MULTIDRUG EFFLUX PUMP"/>
    <property type="match status" value="1"/>
</dbReference>
<feature type="transmembrane region" description="Helical" evidence="2">
    <location>
        <begin position="12"/>
        <end position="38"/>
    </location>
</feature>
<dbReference type="InterPro" id="IPR050739">
    <property type="entry name" value="MFP"/>
</dbReference>
<dbReference type="PRINTS" id="PR01490">
    <property type="entry name" value="RTXTOXIND"/>
</dbReference>
<dbReference type="AlphaFoldDB" id="A0A0U4BJA6"/>
<sequence>MEPLSYRHSTAIWLIQVFCGLLVGFLVLGIGLLCFLHINETVDFREGEIYSRNPQTVIRTPTDVRVLKVLAREGDAVRQGDTLFVLENKRVQYDYATTRQEVGLTQNKIAVAERMLAYTRERRAAMERQRTLYEQMYAADRQQNQRELRTLAAARRYAEEQSAISREQYRTDSILHARQALSRLEAAESKSRSLLKRKEAIETRAAYEEKRARQTTLLQTLHQQIASLDIDLNTLKQDEQAKQRELLDLRSQLGSTRNSAVVLGDAANQLIVRAPVAGTVLNLYNDRQATELLERNQPLAVIAPKQGQFYAKVILPERELAYVRLGQPANLKINAYYHYKFGPIKGRVSFISSANVNDQFFTIVQITGKPRFPLKAGYKLKGEIITGKYTLLRYAMKKLFDKIDATNETT</sequence>
<dbReference type="PANTHER" id="PTHR30386:SF28">
    <property type="entry name" value="EXPORTED PROTEIN"/>
    <property type="match status" value="1"/>
</dbReference>
<dbReference type="RefSeq" id="WP_068196513.1">
    <property type="nucleotide sequence ID" value="NZ_CP013909.1"/>
</dbReference>
<keyword evidence="2" id="KW-1133">Transmembrane helix</keyword>
<dbReference type="Proteomes" id="UP000059542">
    <property type="component" value="Chromosome"/>
</dbReference>
<dbReference type="EMBL" id="CP013909">
    <property type="protein sequence ID" value="ALW86667.1"/>
    <property type="molecule type" value="Genomic_DNA"/>
</dbReference>
<name>A0A0U4BJA6_9BACT</name>
<protein>
    <recommendedName>
        <fullName evidence="5">Membrane fusion protein biotin-lipoyl like domain-containing protein</fullName>
    </recommendedName>
</protein>
<proteinExistence type="predicted"/>
<feature type="coiled-coil region" evidence="1">
    <location>
        <begin position="177"/>
        <end position="252"/>
    </location>
</feature>
<evidence type="ECO:0000313" key="3">
    <source>
        <dbReference type="EMBL" id="ALW86667.1"/>
    </source>
</evidence>
<accession>A0A0U4BJA6</accession>